<evidence type="ECO:0000313" key="4">
    <source>
        <dbReference type="Proteomes" id="UP000553957"/>
    </source>
</evidence>
<evidence type="ECO:0000313" key="2">
    <source>
        <dbReference type="EMBL" id="NOL42452.1"/>
    </source>
</evidence>
<proteinExistence type="predicted"/>
<organism evidence="2 3">
    <name type="scientific">Kribbella sandramycini</name>
    <dbReference type="NCBI Taxonomy" id="60450"/>
    <lineage>
        <taxon>Bacteria</taxon>
        <taxon>Bacillati</taxon>
        <taxon>Actinomycetota</taxon>
        <taxon>Actinomycetes</taxon>
        <taxon>Propionibacteriales</taxon>
        <taxon>Kribbellaceae</taxon>
        <taxon>Kribbella</taxon>
    </lineage>
</organism>
<reference evidence="2 3" key="1">
    <citation type="submission" date="2020-05" db="EMBL/GenBank/DDBJ databases">
        <title>Genome sequence of Kribbella sandramycini ATCC 39419.</title>
        <authorList>
            <person name="Maclea K.S."/>
            <person name="Fair J.L."/>
        </authorList>
    </citation>
    <scope>NUCLEOTIDE SEQUENCE [LARGE SCALE GENOMIC DNA]</scope>
    <source>
        <strain evidence="2 3">ATCC 39419</strain>
    </source>
</reference>
<evidence type="ECO:0008006" key="5">
    <source>
        <dbReference type="Google" id="ProtNLM"/>
    </source>
</evidence>
<dbReference type="SUPFAM" id="SSF51197">
    <property type="entry name" value="Clavaminate synthase-like"/>
    <property type="match status" value="1"/>
</dbReference>
<dbReference type="EMBL" id="JABJRC010000004">
    <property type="protein sequence ID" value="NOL42452.1"/>
    <property type="molecule type" value="Genomic_DNA"/>
</dbReference>
<comment type="caution">
    <text evidence="2">The sequence shown here is derived from an EMBL/GenBank/DDBJ whole genome shotgun (WGS) entry which is preliminary data.</text>
</comment>
<dbReference type="Proteomes" id="UP000553957">
    <property type="component" value="Unassembled WGS sequence"/>
</dbReference>
<dbReference type="AlphaFoldDB" id="A0A7Y4NZU7"/>
<name>A0A7Y4NZU7_9ACTN</name>
<evidence type="ECO:0000313" key="1">
    <source>
        <dbReference type="EMBL" id="MBB6564750.1"/>
    </source>
</evidence>
<dbReference type="Pfam" id="PF05721">
    <property type="entry name" value="PhyH"/>
    <property type="match status" value="1"/>
</dbReference>
<keyword evidence="3" id="KW-1185">Reference proteome</keyword>
<evidence type="ECO:0000313" key="3">
    <source>
        <dbReference type="Proteomes" id="UP000534306"/>
    </source>
</evidence>
<dbReference type="Proteomes" id="UP000534306">
    <property type="component" value="Unassembled WGS sequence"/>
</dbReference>
<dbReference type="Gene3D" id="2.60.120.620">
    <property type="entry name" value="q2cbj1_9rhob like domain"/>
    <property type="match status" value="1"/>
</dbReference>
<reference evidence="1 4" key="2">
    <citation type="submission" date="2020-08" db="EMBL/GenBank/DDBJ databases">
        <title>Sequencing the genomes of 1000 actinobacteria strains.</title>
        <authorList>
            <person name="Klenk H.-P."/>
        </authorList>
    </citation>
    <scope>NUCLEOTIDE SEQUENCE [LARGE SCALE GENOMIC DNA]</scope>
    <source>
        <strain evidence="1 4">DSM 15626</strain>
    </source>
</reference>
<protein>
    <recommendedName>
        <fullName evidence="5">Phytanoyl-CoA dioxygenase PhyH</fullName>
    </recommendedName>
</protein>
<dbReference type="InterPro" id="IPR008775">
    <property type="entry name" value="Phytyl_CoA_dOase-like"/>
</dbReference>
<gene>
    <name evidence="1" type="ORF">HNR71_000387</name>
    <name evidence="2" type="ORF">HPO96_19580</name>
</gene>
<dbReference type="RefSeq" id="WP_171674932.1">
    <property type="nucleotide sequence ID" value="NZ_BAAAGT010000006.1"/>
</dbReference>
<dbReference type="EMBL" id="JACHKF010000001">
    <property type="protein sequence ID" value="MBB6564750.1"/>
    <property type="molecule type" value="Genomic_DNA"/>
</dbReference>
<dbReference type="GO" id="GO:0016706">
    <property type="term" value="F:2-oxoglutarate-dependent dioxygenase activity"/>
    <property type="evidence" value="ECO:0007669"/>
    <property type="project" value="UniProtKB-ARBA"/>
</dbReference>
<sequence length="233" mass="26059">MLSAEKLEEFERDGIVRLPAAFTQADAAQMRAVLWAELEALYGMVPGDRTTWTTPRPVRLKVTKKDPGAAVILAPPVREALTQLLGAWVEPTHQGQVLVTMPEEQPWVVPHRMWHADVGFEIPRDRLAAVKIWALLEDLQPGGGGTPQIAGSHRVIERLLDSNPDLGRDDVLTSHEWFQQLCREDRRTEWTPAGDVDGIPVRVLELTGQAGDVYITHPWLLHSIATNARETPR</sequence>
<accession>A0A7Y4NZU7</accession>